<dbReference type="Proteomes" id="UP001480595">
    <property type="component" value="Unassembled WGS sequence"/>
</dbReference>
<dbReference type="PANTHER" id="PTHR38788">
    <property type="entry name" value="CLR5 DOMAIN-CONTAINING PROTEIN"/>
    <property type="match status" value="1"/>
</dbReference>
<gene>
    <name evidence="3" type="ORF">PG994_005995</name>
</gene>
<comment type="caution">
    <text evidence="3">The sequence shown here is derived from an EMBL/GenBank/DDBJ whole genome shotgun (WGS) entry which is preliminary data.</text>
</comment>
<dbReference type="EMBL" id="JAQQWL010000006">
    <property type="protein sequence ID" value="KAK8069379.1"/>
    <property type="molecule type" value="Genomic_DNA"/>
</dbReference>
<evidence type="ECO:0000313" key="4">
    <source>
        <dbReference type="Proteomes" id="UP001480595"/>
    </source>
</evidence>
<protein>
    <recommendedName>
        <fullName evidence="2">Clr5 domain-containing protein</fullName>
    </recommendedName>
</protein>
<accession>A0ABR1VHA8</accession>
<name>A0ABR1VHA8_9PEZI</name>
<feature type="compositionally biased region" description="Polar residues" evidence="1">
    <location>
        <begin position="99"/>
        <end position="112"/>
    </location>
</feature>
<evidence type="ECO:0000259" key="2">
    <source>
        <dbReference type="Pfam" id="PF14420"/>
    </source>
</evidence>
<dbReference type="InterPro" id="IPR025676">
    <property type="entry name" value="Clr5_dom"/>
</dbReference>
<feature type="region of interest" description="Disordered" evidence="1">
    <location>
        <begin position="49"/>
        <end position="112"/>
    </location>
</feature>
<dbReference type="Pfam" id="PF14420">
    <property type="entry name" value="Clr5"/>
    <property type="match status" value="1"/>
</dbReference>
<feature type="compositionally biased region" description="Basic residues" evidence="1">
    <location>
        <begin position="49"/>
        <end position="58"/>
    </location>
</feature>
<reference evidence="3 4" key="1">
    <citation type="submission" date="2023-01" db="EMBL/GenBank/DDBJ databases">
        <title>Analysis of 21 Apiospora genomes using comparative genomics revels a genus with tremendous synthesis potential of carbohydrate active enzymes and secondary metabolites.</title>
        <authorList>
            <person name="Sorensen T."/>
        </authorList>
    </citation>
    <scope>NUCLEOTIDE SEQUENCE [LARGE SCALE GENOMIC DNA]</scope>
    <source>
        <strain evidence="3 4">CBS 135458</strain>
    </source>
</reference>
<proteinExistence type="predicted"/>
<evidence type="ECO:0000256" key="1">
    <source>
        <dbReference type="SAM" id="MobiDB-lite"/>
    </source>
</evidence>
<feature type="domain" description="Clr5" evidence="2">
    <location>
        <begin position="1"/>
        <end position="52"/>
    </location>
</feature>
<dbReference type="PANTHER" id="PTHR38788:SF3">
    <property type="entry name" value="CLR5 DOMAIN-CONTAINING PROTEIN"/>
    <property type="match status" value="1"/>
</dbReference>
<keyword evidence="4" id="KW-1185">Reference proteome</keyword>
<organism evidence="3 4">
    <name type="scientific">Apiospora phragmitis</name>
    <dbReference type="NCBI Taxonomy" id="2905665"/>
    <lineage>
        <taxon>Eukaryota</taxon>
        <taxon>Fungi</taxon>
        <taxon>Dikarya</taxon>
        <taxon>Ascomycota</taxon>
        <taxon>Pezizomycotina</taxon>
        <taxon>Sordariomycetes</taxon>
        <taxon>Xylariomycetidae</taxon>
        <taxon>Amphisphaeriales</taxon>
        <taxon>Apiosporaceae</taxon>
        <taxon>Apiospora</taxon>
    </lineage>
</organism>
<evidence type="ECO:0000313" key="3">
    <source>
        <dbReference type="EMBL" id="KAK8069379.1"/>
    </source>
</evidence>
<dbReference type="RefSeq" id="XP_066716673.1">
    <property type="nucleotide sequence ID" value="XM_066857404.1"/>
</dbReference>
<dbReference type="GeneID" id="92090467"/>
<sequence>MTKDWDNYKETILALYEHQTLAQVMEVMERDYNFVASTRAYRQKLDKWGKRKYKKRKGRSDNSPEASDGDSADEGAGSSIPASSPEVSRRKGDAHAYQQRAQSTSTGYGANASTFQPGDANYSLNYPGTNISSRLIQAPLDQNAAVYGYDGMSYPTDNTAAAPFQYMDASGGGFPMDNQMDYTTYPDGSWDQA</sequence>